<evidence type="ECO:0000256" key="1">
    <source>
        <dbReference type="SAM" id="MobiDB-lite"/>
    </source>
</evidence>
<name>A0AAN6D5H6_9ASCO</name>
<feature type="region of interest" description="Disordered" evidence="1">
    <location>
        <begin position="86"/>
        <end position="106"/>
    </location>
</feature>
<feature type="region of interest" description="Disordered" evidence="1">
    <location>
        <begin position="1"/>
        <end position="74"/>
    </location>
</feature>
<protein>
    <submittedName>
        <fullName evidence="2">Uncharacterized protein</fullName>
    </submittedName>
</protein>
<feature type="region of interest" description="Disordered" evidence="1">
    <location>
        <begin position="118"/>
        <end position="178"/>
    </location>
</feature>
<organism evidence="2 3">
    <name type="scientific">Ogataea haglerorum</name>
    <dbReference type="NCBI Taxonomy" id="1937702"/>
    <lineage>
        <taxon>Eukaryota</taxon>
        <taxon>Fungi</taxon>
        <taxon>Dikarya</taxon>
        <taxon>Ascomycota</taxon>
        <taxon>Saccharomycotina</taxon>
        <taxon>Pichiomycetes</taxon>
        <taxon>Pichiales</taxon>
        <taxon>Pichiaceae</taxon>
        <taxon>Ogataea</taxon>
    </lineage>
</organism>
<dbReference type="Proteomes" id="UP000738402">
    <property type="component" value="Unassembled WGS sequence"/>
</dbReference>
<evidence type="ECO:0000313" key="2">
    <source>
        <dbReference type="EMBL" id="KAG7727511.1"/>
    </source>
</evidence>
<comment type="caution">
    <text evidence="2">The sequence shown here is derived from an EMBL/GenBank/DDBJ whole genome shotgun (WGS) entry which is preliminary data.</text>
</comment>
<reference evidence="2" key="1">
    <citation type="journal article" date="2021" name="G3 (Bethesda)">
        <title>Genomic diversity, chromosomal rearrangements, and interspecies hybridization in the ogataea polymorpha species complex.</title>
        <authorList>
            <person name="Hanson S.J."/>
            <person name="Cinneide E.O."/>
            <person name="Salzberg L.I."/>
            <person name="Wolfe K.H."/>
            <person name="McGowan J."/>
            <person name="Fitzpatrick D.A."/>
            <person name="Matlin K."/>
        </authorList>
    </citation>
    <scope>NUCLEOTIDE SEQUENCE</scope>
    <source>
        <strain evidence="2">83-405-1</strain>
    </source>
</reference>
<proteinExistence type="predicted"/>
<feature type="region of interest" description="Disordered" evidence="1">
    <location>
        <begin position="201"/>
        <end position="233"/>
    </location>
</feature>
<sequence>MFPKDAAPAQEPRRRVKTGCLTKHVPSDGARRRAAHKSPRHAGPPADREQAGGEAGRQQQLLRPQVAAERGQAGCGAHHAVVGRERAGPAVGVRAQRGGEREPGLRQLARDAARLHVSERHDDQPVHAGELIGQHPRKRPLSRRPAAQPHEGHQRVPRRARVWPRPGRPRYSVARGEPAAADALRQRYRALARHVRPQELFHRAAVEDGQKRPADVRDPDDIQPPARQAPARQARLGNHVPAVRAVAHVPGSQGEEGARHQRDGVVRDPVLFRDDVVGPERDVD</sequence>
<feature type="compositionally biased region" description="Basic and acidic residues" evidence="1">
    <location>
        <begin position="97"/>
        <end position="106"/>
    </location>
</feature>
<accession>A0AAN6D5H6</accession>
<gene>
    <name evidence="2" type="ORF">KL933_002445</name>
</gene>
<evidence type="ECO:0000313" key="3">
    <source>
        <dbReference type="Proteomes" id="UP000738402"/>
    </source>
</evidence>
<feature type="compositionally biased region" description="Low complexity" evidence="1">
    <location>
        <begin position="223"/>
        <end position="233"/>
    </location>
</feature>
<dbReference type="EMBL" id="JAHLUH010000006">
    <property type="protein sequence ID" value="KAG7727511.1"/>
    <property type="molecule type" value="Genomic_DNA"/>
</dbReference>
<feature type="region of interest" description="Disordered" evidence="1">
    <location>
        <begin position="248"/>
        <end position="284"/>
    </location>
</feature>
<feature type="compositionally biased region" description="Basic and acidic residues" evidence="1">
    <location>
        <begin position="256"/>
        <end position="284"/>
    </location>
</feature>
<dbReference type="AlphaFoldDB" id="A0AAN6D5H6"/>
<feature type="compositionally biased region" description="Basic and acidic residues" evidence="1">
    <location>
        <begin position="201"/>
        <end position="220"/>
    </location>
</feature>